<dbReference type="AlphaFoldDB" id="R7Q385"/>
<accession>R7Q385</accession>
<dbReference type="KEGG" id="ccp:CHC_T00001839001"/>
<dbReference type="EMBL" id="HG001628">
    <property type="protein sequence ID" value="CDF32992.1"/>
    <property type="molecule type" value="Genomic_DNA"/>
</dbReference>
<gene>
    <name evidence="1" type="ORF">CHC_T00001839001</name>
</gene>
<evidence type="ECO:0000313" key="1">
    <source>
        <dbReference type="EMBL" id="CDF32992.1"/>
    </source>
</evidence>
<reference evidence="2" key="1">
    <citation type="journal article" date="2013" name="Proc. Natl. Acad. Sci. U.S.A.">
        <title>Genome structure and metabolic features in the red seaweed Chondrus crispus shed light on evolution of the Archaeplastida.</title>
        <authorList>
            <person name="Collen J."/>
            <person name="Porcel B."/>
            <person name="Carre W."/>
            <person name="Ball S.G."/>
            <person name="Chaparro C."/>
            <person name="Tonon T."/>
            <person name="Barbeyron T."/>
            <person name="Michel G."/>
            <person name="Noel B."/>
            <person name="Valentin K."/>
            <person name="Elias M."/>
            <person name="Artiguenave F."/>
            <person name="Arun A."/>
            <person name="Aury J.M."/>
            <person name="Barbosa-Neto J.F."/>
            <person name="Bothwell J.H."/>
            <person name="Bouget F.Y."/>
            <person name="Brillet L."/>
            <person name="Cabello-Hurtado F."/>
            <person name="Capella-Gutierrez S."/>
            <person name="Charrier B."/>
            <person name="Cladiere L."/>
            <person name="Cock J.M."/>
            <person name="Coelho S.M."/>
            <person name="Colleoni C."/>
            <person name="Czjzek M."/>
            <person name="Da Silva C."/>
            <person name="Delage L."/>
            <person name="Denoeud F."/>
            <person name="Deschamps P."/>
            <person name="Dittami S.M."/>
            <person name="Gabaldon T."/>
            <person name="Gachon C.M."/>
            <person name="Groisillier A."/>
            <person name="Herve C."/>
            <person name="Jabbari K."/>
            <person name="Katinka M."/>
            <person name="Kloareg B."/>
            <person name="Kowalczyk N."/>
            <person name="Labadie K."/>
            <person name="Leblanc C."/>
            <person name="Lopez P.J."/>
            <person name="McLachlan D.H."/>
            <person name="Meslet-Cladiere L."/>
            <person name="Moustafa A."/>
            <person name="Nehr Z."/>
            <person name="Nyvall Collen P."/>
            <person name="Panaud O."/>
            <person name="Partensky F."/>
            <person name="Poulain J."/>
            <person name="Rensing S.A."/>
            <person name="Rousvoal S."/>
            <person name="Samson G."/>
            <person name="Symeonidi A."/>
            <person name="Weissenbach J."/>
            <person name="Zambounis A."/>
            <person name="Wincker P."/>
            <person name="Boyen C."/>
        </authorList>
    </citation>
    <scope>NUCLEOTIDE SEQUENCE [LARGE SCALE GENOMIC DNA]</scope>
    <source>
        <strain evidence="2">cv. Stackhouse</strain>
    </source>
</reference>
<proteinExistence type="predicted"/>
<organism evidence="1 2">
    <name type="scientific">Chondrus crispus</name>
    <name type="common">Carrageen Irish moss</name>
    <name type="synonym">Polymorpha crispa</name>
    <dbReference type="NCBI Taxonomy" id="2769"/>
    <lineage>
        <taxon>Eukaryota</taxon>
        <taxon>Rhodophyta</taxon>
        <taxon>Florideophyceae</taxon>
        <taxon>Rhodymeniophycidae</taxon>
        <taxon>Gigartinales</taxon>
        <taxon>Gigartinaceae</taxon>
        <taxon>Chondrus</taxon>
    </lineage>
</organism>
<dbReference type="Proteomes" id="UP000012073">
    <property type="component" value="Unassembled WGS sequence"/>
</dbReference>
<keyword evidence="2" id="KW-1185">Reference proteome</keyword>
<name>R7Q385_CHOCR</name>
<protein>
    <submittedName>
        <fullName evidence="1">Uncharacterized protein</fullName>
    </submittedName>
</protein>
<dbReference type="GeneID" id="17320514"/>
<dbReference type="RefSeq" id="XP_005712795.1">
    <property type="nucleotide sequence ID" value="XM_005712738.1"/>
</dbReference>
<evidence type="ECO:0000313" key="2">
    <source>
        <dbReference type="Proteomes" id="UP000012073"/>
    </source>
</evidence>
<dbReference type="Gramene" id="CDF32992">
    <property type="protein sequence ID" value="CDF32992"/>
    <property type="gene ID" value="CHC_T00001839001"/>
</dbReference>
<dbReference type="PROSITE" id="PS51257">
    <property type="entry name" value="PROKAR_LIPOPROTEIN"/>
    <property type="match status" value="1"/>
</dbReference>
<sequence length="47" mass="5166">MKHPVNISGHTLATSCLLCLYCRYSMKIDGVLMCCLSCFSCCRSLCG</sequence>